<comment type="caution">
    <text evidence="1">The sequence shown here is derived from an EMBL/GenBank/DDBJ whole genome shotgun (WGS) entry which is preliminary data.</text>
</comment>
<accession>A0AAV6K5M4</accession>
<name>A0AAV6K5M4_9ERIC</name>
<dbReference type="Proteomes" id="UP000823749">
    <property type="component" value="Chromosome 5"/>
</dbReference>
<keyword evidence="2" id="KW-1185">Reference proteome</keyword>
<reference evidence="1" key="1">
    <citation type="submission" date="2020-08" db="EMBL/GenBank/DDBJ databases">
        <title>Plant Genome Project.</title>
        <authorList>
            <person name="Zhang R.-G."/>
        </authorList>
    </citation>
    <scope>NUCLEOTIDE SEQUENCE</scope>
    <source>
        <strain evidence="1">WSP0</strain>
        <tissue evidence="1">Leaf</tissue>
    </source>
</reference>
<evidence type="ECO:0000313" key="1">
    <source>
        <dbReference type="EMBL" id="KAG5547756.1"/>
    </source>
</evidence>
<organism evidence="1 2">
    <name type="scientific">Rhododendron griersonianum</name>
    <dbReference type="NCBI Taxonomy" id="479676"/>
    <lineage>
        <taxon>Eukaryota</taxon>
        <taxon>Viridiplantae</taxon>
        <taxon>Streptophyta</taxon>
        <taxon>Embryophyta</taxon>
        <taxon>Tracheophyta</taxon>
        <taxon>Spermatophyta</taxon>
        <taxon>Magnoliopsida</taxon>
        <taxon>eudicotyledons</taxon>
        <taxon>Gunneridae</taxon>
        <taxon>Pentapetalae</taxon>
        <taxon>asterids</taxon>
        <taxon>Ericales</taxon>
        <taxon>Ericaceae</taxon>
        <taxon>Ericoideae</taxon>
        <taxon>Rhodoreae</taxon>
        <taxon>Rhododendron</taxon>
    </lineage>
</organism>
<proteinExistence type="predicted"/>
<sequence>MNAHDEHAKAAKLFYAYFPSQFVWLAQSKTWKIRQRDEVIGRLVAVHPNQGDPKELFLKFEEDLAHDYVAVQHLTKDQARQQLLQVLNLELQSMGKSLADFDLLSLLAQHIPRKYSFSTVQISSSHQFYLPIQTNPTVQFSPLFTYKPMASS</sequence>
<dbReference type="AlphaFoldDB" id="A0AAV6K5M4"/>
<evidence type="ECO:0000313" key="2">
    <source>
        <dbReference type="Proteomes" id="UP000823749"/>
    </source>
</evidence>
<protein>
    <submittedName>
        <fullName evidence="1">Uncharacterized protein</fullName>
    </submittedName>
</protein>
<dbReference type="EMBL" id="JACTNZ010000005">
    <property type="protein sequence ID" value="KAG5547756.1"/>
    <property type="molecule type" value="Genomic_DNA"/>
</dbReference>
<gene>
    <name evidence="1" type="ORF">RHGRI_013443</name>
</gene>